<evidence type="ECO:0000313" key="2">
    <source>
        <dbReference type="EMBL" id="QCP12257.1"/>
    </source>
</evidence>
<protein>
    <submittedName>
        <fullName evidence="2">PEP-CTERM sorting domain-containing protein</fullName>
    </submittedName>
</protein>
<dbReference type="EMBL" id="CP040017">
    <property type="protein sequence ID" value="QCP12257.1"/>
    <property type="molecule type" value="Genomic_DNA"/>
</dbReference>
<evidence type="ECO:0000313" key="3">
    <source>
        <dbReference type="Proteomes" id="UP000298763"/>
    </source>
</evidence>
<evidence type="ECO:0000259" key="1">
    <source>
        <dbReference type="Pfam" id="PF07589"/>
    </source>
</evidence>
<dbReference type="Proteomes" id="UP000298763">
    <property type="component" value="Chromosome"/>
</dbReference>
<dbReference type="InterPro" id="IPR013424">
    <property type="entry name" value="Ice-binding_C"/>
</dbReference>
<accession>A0ABX5UPX1</accession>
<reference evidence="2 3" key="1">
    <citation type="submission" date="2019-05" db="EMBL/GenBank/DDBJ databases">
        <title>Draft Genome Sequences of Six Type Strains of the Genus Massilia.</title>
        <authorList>
            <person name="Miess H."/>
            <person name="Frediansyhah A."/>
            <person name="Gross H."/>
        </authorList>
    </citation>
    <scope>NUCLEOTIDE SEQUENCE [LARGE SCALE GENOMIC DNA]</scope>
    <source>
        <strain evidence="2 3">DSMZ 26121</strain>
    </source>
</reference>
<feature type="domain" description="Ice-binding protein C-terminal" evidence="1">
    <location>
        <begin position="210"/>
        <end position="233"/>
    </location>
</feature>
<dbReference type="NCBIfam" id="TIGR02595">
    <property type="entry name" value="PEP_CTERM"/>
    <property type="match status" value="1"/>
</dbReference>
<gene>
    <name evidence="2" type="ORF">FCL38_18905</name>
</gene>
<proteinExistence type="predicted"/>
<keyword evidence="3" id="KW-1185">Reference proteome</keyword>
<sequence length="241" mass="25535">MLGSVPTRLSGDSQTVQLMLFFLHQLKYPTSKGQCVKNLKPVRSVMFAAIAACAIGGAANAADLTKTVTLSDVASNTYLSWEGNTVVEVDLGAQSHLNTFAWDVTLTANEGSFLNEAFVQLSDSQQWNQLYFLPSFLADPDGGYHAGTAQYSGSVDFRHLDTGAEQGDYSFSVGQDGILRLEFAENIDGVAGADAIWNSATFTFGYTVAAVPEPASYGMLLLGLGAVGAVARRGKSLVVNA</sequence>
<dbReference type="NCBIfam" id="NF038126">
    <property type="entry name" value="PEP_CTERM_FxDxF"/>
    <property type="match status" value="1"/>
</dbReference>
<name>A0ABX5UPX1_9BURK</name>
<organism evidence="2 3">
    <name type="scientific">Pseudoduganella umbonata</name>
    <dbReference type="NCBI Taxonomy" id="864828"/>
    <lineage>
        <taxon>Bacteria</taxon>
        <taxon>Pseudomonadati</taxon>
        <taxon>Pseudomonadota</taxon>
        <taxon>Betaproteobacteria</taxon>
        <taxon>Burkholderiales</taxon>
        <taxon>Oxalobacteraceae</taxon>
        <taxon>Telluria group</taxon>
        <taxon>Pseudoduganella</taxon>
    </lineage>
</organism>
<dbReference type="Pfam" id="PF07589">
    <property type="entry name" value="PEP-CTERM"/>
    <property type="match status" value="1"/>
</dbReference>